<evidence type="ECO:0000256" key="6">
    <source>
        <dbReference type="SAM" id="Phobius"/>
    </source>
</evidence>
<dbReference type="OrthoDB" id="3257095at2759"/>
<evidence type="ECO:0000313" key="8">
    <source>
        <dbReference type="Proteomes" id="UP000198287"/>
    </source>
</evidence>
<feature type="transmembrane region" description="Helical" evidence="6">
    <location>
        <begin position="108"/>
        <end position="128"/>
    </location>
</feature>
<gene>
    <name evidence="7" type="ORF">Fcan01_08947</name>
</gene>
<feature type="transmembrane region" description="Helical" evidence="6">
    <location>
        <begin position="337"/>
        <end position="360"/>
    </location>
</feature>
<evidence type="ECO:0000256" key="2">
    <source>
        <dbReference type="ARBA" id="ARBA00022692"/>
    </source>
</evidence>
<feature type="region of interest" description="Disordered" evidence="5">
    <location>
        <begin position="1"/>
        <end position="86"/>
    </location>
</feature>
<dbReference type="InterPro" id="IPR002293">
    <property type="entry name" value="AA/rel_permease1"/>
</dbReference>
<organism evidence="7 8">
    <name type="scientific">Folsomia candida</name>
    <name type="common">Springtail</name>
    <dbReference type="NCBI Taxonomy" id="158441"/>
    <lineage>
        <taxon>Eukaryota</taxon>
        <taxon>Metazoa</taxon>
        <taxon>Ecdysozoa</taxon>
        <taxon>Arthropoda</taxon>
        <taxon>Hexapoda</taxon>
        <taxon>Collembola</taxon>
        <taxon>Entomobryomorpha</taxon>
        <taxon>Isotomoidea</taxon>
        <taxon>Isotomidae</taxon>
        <taxon>Proisotominae</taxon>
        <taxon>Folsomia</taxon>
    </lineage>
</organism>
<feature type="transmembrane region" description="Helical" evidence="6">
    <location>
        <begin position="218"/>
        <end position="239"/>
    </location>
</feature>
<protein>
    <submittedName>
        <fullName evidence="7">Y+L amino acid transporter 1</fullName>
    </submittedName>
</protein>
<evidence type="ECO:0000256" key="1">
    <source>
        <dbReference type="ARBA" id="ARBA00004141"/>
    </source>
</evidence>
<keyword evidence="4 6" id="KW-0472">Membrane</keyword>
<dbReference type="Pfam" id="PF13520">
    <property type="entry name" value="AA_permease_2"/>
    <property type="match status" value="1"/>
</dbReference>
<keyword evidence="3 6" id="KW-1133">Transmembrane helix</keyword>
<dbReference type="GO" id="GO:0016020">
    <property type="term" value="C:membrane"/>
    <property type="evidence" value="ECO:0007669"/>
    <property type="project" value="UniProtKB-SubCell"/>
</dbReference>
<feature type="transmembrane region" description="Helical" evidence="6">
    <location>
        <begin position="307"/>
        <end position="325"/>
    </location>
</feature>
<feature type="transmembrane region" description="Helical" evidence="6">
    <location>
        <begin position="184"/>
        <end position="206"/>
    </location>
</feature>
<dbReference type="AlphaFoldDB" id="A0A226EGM0"/>
<keyword evidence="2 6" id="KW-0812">Transmembrane</keyword>
<keyword evidence="8" id="KW-1185">Reference proteome</keyword>
<reference evidence="7 8" key="1">
    <citation type="submission" date="2015-12" db="EMBL/GenBank/DDBJ databases">
        <title>The genome of Folsomia candida.</title>
        <authorList>
            <person name="Faddeeva A."/>
            <person name="Derks M.F."/>
            <person name="Anvar Y."/>
            <person name="Smit S."/>
            <person name="Van Straalen N."/>
            <person name="Roelofs D."/>
        </authorList>
    </citation>
    <scope>NUCLEOTIDE SEQUENCE [LARGE SCALE GENOMIC DNA]</scope>
    <source>
        <strain evidence="7 8">VU population</strain>
        <tissue evidence="7">Whole body</tissue>
    </source>
</reference>
<dbReference type="Proteomes" id="UP000198287">
    <property type="component" value="Unassembled WGS sequence"/>
</dbReference>
<name>A0A226EGM0_FOLCA</name>
<evidence type="ECO:0000256" key="3">
    <source>
        <dbReference type="ARBA" id="ARBA00022989"/>
    </source>
</evidence>
<feature type="transmembrane region" description="Helical" evidence="6">
    <location>
        <begin position="386"/>
        <end position="407"/>
    </location>
</feature>
<evidence type="ECO:0000256" key="5">
    <source>
        <dbReference type="SAM" id="MobiDB-lite"/>
    </source>
</evidence>
<dbReference type="Gene3D" id="1.20.1740.10">
    <property type="entry name" value="Amino acid/polyamine transporter I"/>
    <property type="match status" value="1"/>
</dbReference>
<feature type="transmembrane region" description="Helical" evidence="6">
    <location>
        <begin position="140"/>
        <end position="163"/>
    </location>
</feature>
<dbReference type="STRING" id="158441.A0A226EGM0"/>
<proteinExistence type="predicted"/>
<dbReference type="PANTHER" id="PTHR11785">
    <property type="entry name" value="AMINO ACID TRANSPORTER"/>
    <property type="match status" value="1"/>
</dbReference>
<sequence length="422" mass="46084">MSKNVRVSSKKALLPLPEKPAASPSTSGTRRKSTWLTLDHDSAARRRSKSMSQISSKPSSILGHHHHDRDRSPDGSGGGGGQTIVNPRSRYYSADVVNFTKKYGLINAIKILTVACIGLGLFTTPGRIFSEVRNEGTTLLVWGLCGAGALLGSVVYVEMGVTFPASGGDYAYLNEVFGSSIGFLYQWGANFIFGPCTNAILAYVTAQNLLAPFISKDQYVGVTMLVAIAVIMFLSYLVSVRPTFPDEVRNMTFFTTVFILLTILLGGVVHIARFGALTHTHFRIRINDVRYPKPTQKLGSVSNVLKGIYLAVFSFLPLNTLNLMTEEVRVPSKTLPFAVLVSIPVVLVTYLGVTFLYFAVLDEQIVLDSASLPNALIQQSFLTPGFYPYTDVVILPLVAFVVGVTMAERMTTFARWAKVANF</sequence>
<feature type="compositionally biased region" description="Low complexity" evidence="5">
    <location>
        <begin position="50"/>
        <end position="61"/>
    </location>
</feature>
<comment type="caution">
    <text evidence="7">The sequence shown here is derived from an EMBL/GenBank/DDBJ whole genome shotgun (WGS) entry which is preliminary data.</text>
</comment>
<accession>A0A226EGM0</accession>
<comment type="subcellular location">
    <subcellularLocation>
        <location evidence="1">Membrane</location>
        <topology evidence="1">Multi-pass membrane protein</topology>
    </subcellularLocation>
</comment>
<evidence type="ECO:0000313" key="7">
    <source>
        <dbReference type="EMBL" id="OXA56224.1"/>
    </source>
</evidence>
<evidence type="ECO:0000256" key="4">
    <source>
        <dbReference type="ARBA" id="ARBA00023136"/>
    </source>
</evidence>
<dbReference type="InterPro" id="IPR050598">
    <property type="entry name" value="AminoAcid_Transporter"/>
</dbReference>
<dbReference type="EMBL" id="LNIX01000004">
    <property type="protein sequence ID" value="OXA56224.1"/>
    <property type="molecule type" value="Genomic_DNA"/>
</dbReference>
<dbReference type="PANTHER" id="PTHR11785:SF516">
    <property type="entry name" value="AMINO ACID PERMEASE_ SLC12A DOMAIN-CONTAINING PROTEIN"/>
    <property type="match status" value="1"/>
</dbReference>
<dbReference type="GO" id="GO:0015179">
    <property type="term" value="F:L-amino acid transmembrane transporter activity"/>
    <property type="evidence" value="ECO:0007669"/>
    <property type="project" value="TreeGrafter"/>
</dbReference>
<feature type="transmembrane region" description="Helical" evidence="6">
    <location>
        <begin position="251"/>
        <end position="272"/>
    </location>
</feature>